<dbReference type="Proteomes" id="UP000324222">
    <property type="component" value="Unassembled WGS sequence"/>
</dbReference>
<evidence type="ECO:0000313" key="2">
    <source>
        <dbReference type="EMBL" id="MPC71803.1"/>
    </source>
</evidence>
<dbReference type="AlphaFoldDB" id="A0A5B7HNV2"/>
<name>A0A5B7HNV2_PORTR</name>
<keyword evidence="3" id="KW-1185">Reference proteome</keyword>
<gene>
    <name evidence="2" type="ORF">E2C01_066093</name>
</gene>
<evidence type="ECO:0000256" key="1">
    <source>
        <dbReference type="SAM" id="MobiDB-lite"/>
    </source>
</evidence>
<accession>A0A5B7HNV2</accession>
<proteinExistence type="predicted"/>
<sequence length="86" mass="9230">MDPKTSLFSDCPSFSVKDDRLFRSSAQGAAVARHDPTLTCPSRVASRTTSSGKALPGHTSRPTPAARQGVYCNTTPNITAHHNFSR</sequence>
<protein>
    <submittedName>
        <fullName evidence="2">Uncharacterized protein</fullName>
    </submittedName>
</protein>
<organism evidence="2 3">
    <name type="scientific">Portunus trituberculatus</name>
    <name type="common">Swimming crab</name>
    <name type="synonym">Neptunus trituberculatus</name>
    <dbReference type="NCBI Taxonomy" id="210409"/>
    <lineage>
        <taxon>Eukaryota</taxon>
        <taxon>Metazoa</taxon>
        <taxon>Ecdysozoa</taxon>
        <taxon>Arthropoda</taxon>
        <taxon>Crustacea</taxon>
        <taxon>Multicrustacea</taxon>
        <taxon>Malacostraca</taxon>
        <taxon>Eumalacostraca</taxon>
        <taxon>Eucarida</taxon>
        <taxon>Decapoda</taxon>
        <taxon>Pleocyemata</taxon>
        <taxon>Brachyura</taxon>
        <taxon>Eubrachyura</taxon>
        <taxon>Portunoidea</taxon>
        <taxon>Portunidae</taxon>
        <taxon>Portuninae</taxon>
        <taxon>Portunus</taxon>
    </lineage>
</organism>
<dbReference type="EMBL" id="VSRR010033593">
    <property type="protein sequence ID" value="MPC71803.1"/>
    <property type="molecule type" value="Genomic_DNA"/>
</dbReference>
<feature type="region of interest" description="Disordered" evidence="1">
    <location>
        <begin position="40"/>
        <end position="70"/>
    </location>
</feature>
<comment type="caution">
    <text evidence="2">The sequence shown here is derived from an EMBL/GenBank/DDBJ whole genome shotgun (WGS) entry which is preliminary data.</text>
</comment>
<evidence type="ECO:0000313" key="3">
    <source>
        <dbReference type="Proteomes" id="UP000324222"/>
    </source>
</evidence>
<reference evidence="2 3" key="1">
    <citation type="submission" date="2019-05" db="EMBL/GenBank/DDBJ databases">
        <title>Another draft genome of Portunus trituberculatus and its Hox gene families provides insights of decapod evolution.</title>
        <authorList>
            <person name="Jeong J.-H."/>
            <person name="Song I."/>
            <person name="Kim S."/>
            <person name="Choi T."/>
            <person name="Kim D."/>
            <person name="Ryu S."/>
            <person name="Kim W."/>
        </authorList>
    </citation>
    <scope>NUCLEOTIDE SEQUENCE [LARGE SCALE GENOMIC DNA]</scope>
    <source>
        <tissue evidence="2">Muscle</tissue>
    </source>
</reference>